<dbReference type="EMBL" id="BSXT01008731">
    <property type="protein sequence ID" value="GMF66694.1"/>
    <property type="molecule type" value="Genomic_DNA"/>
</dbReference>
<reference evidence="2" key="1">
    <citation type="submission" date="2023-04" db="EMBL/GenBank/DDBJ databases">
        <title>Phytophthora fragariaefolia NBRC 109709.</title>
        <authorList>
            <person name="Ichikawa N."/>
            <person name="Sato H."/>
            <person name="Tonouchi N."/>
        </authorList>
    </citation>
    <scope>NUCLEOTIDE SEQUENCE</scope>
    <source>
        <strain evidence="2">NBRC 109709</strain>
    </source>
</reference>
<evidence type="ECO:0000256" key="1">
    <source>
        <dbReference type="SAM" id="MobiDB-lite"/>
    </source>
</evidence>
<keyword evidence="3" id="KW-1185">Reference proteome</keyword>
<comment type="caution">
    <text evidence="2">The sequence shown here is derived from an EMBL/GenBank/DDBJ whole genome shotgun (WGS) entry which is preliminary data.</text>
</comment>
<name>A0A9W7D8U1_9STRA</name>
<protein>
    <submittedName>
        <fullName evidence="2">Unnamed protein product</fullName>
    </submittedName>
</protein>
<sequence>MLLKKVPLNAKPGPDPILTEGEVKGVLDAVDARTKRGLCFTRAELGVFIRQAVEESAYTREFPATFRSLKAQAKVAKANERQDKKGAKLRIAVAEAKAAIRIAKAVAKEDKRISDAEAKEAKRIARVEAKNAKQVANAEAKELKGIAQAAAKEAKRRITTKDKRATAANAKKARHLTTIIGTETMQSTGGGHSKKSQRFDSASESRPDLELKIETFCDFHTKVDYEITF</sequence>
<dbReference type="Proteomes" id="UP001165121">
    <property type="component" value="Unassembled WGS sequence"/>
</dbReference>
<feature type="region of interest" description="Disordered" evidence="1">
    <location>
        <begin position="184"/>
        <end position="204"/>
    </location>
</feature>
<gene>
    <name evidence="2" type="ORF">Pfra01_002826600</name>
</gene>
<accession>A0A9W7D8U1</accession>
<proteinExistence type="predicted"/>
<organism evidence="2 3">
    <name type="scientific">Phytophthora fragariaefolia</name>
    <dbReference type="NCBI Taxonomy" id="1490495"/>
    <lineage>
        <taxon>Eukaryota</taxon>
        <taxon>Sar</taxon>
        <taxon>Stramenopiles</taxon>
        <taxon>Oomycota</taxon>
        <taxon>Peronosporomycetes</taxon>
        <taxon>Peronosporales</taxon>
        <taxon>Peronosporaceae</taxon>
        <taxon>Phytophthora</taxon>
    </lineage>
</organism>
<evidence type="ECO:0000313" key="2">
    <source>
        <dbReference type="EMBL" id="GMF66694.1"/>
    </source>
</evidence>
<dbReference type="AlphaFoldDB" id="A0A9W7D8U1"/>
<evidence type="ECO:0000313" key="3">
    <source>
        <dbReference type="Proteomes" id="UP001165121"/>
    </source>
</evidence>